<protein>
    <submittedName>
        <fullName evidence="1">Uncharacterized protein</fullName>
    </submittedName>
</protein>
<comment type="caution">
    <text evidence="1">The sequence shown here is derived from an EMBL/GenBank/DDBJ whole genome shotgun (WGS) entry which is preliminary data.</text>
</comment>
<sequence length="89" mass="10177">MLQLHSRSSRFSILMLKIEFYDSLEVVSMVCDGGGDKCPHSRLEEVELRSLPELKEIVWRGVCLAEMLPNLIILTIYGCHNLSNLSWVI</sequence>
<dbReference type="EMBL" id="JAGYWB010000004">
    <property type="protein sequence ID" value="KAI0525143.1"/>
    <property type="molecule type" value="Genomic_DNA"/>
</dbReference>
<accession>A0A8T3C317</accession>
<keyword evidence="2" id="KW-1185">Reference proteome</keyword>
<proteinExistence type="predicted"/>
<gene>
    <name evidence="1" type="ORF">KFK09_004535</name>
</gene>
<reference evidence="1" key="1">
    <citation type="journal article" date="2022" name="Front. Genet.">
        <title>Chromosome-Scale Assembly of the Dendrobium nobile Genome Provides Insights Into the Molecular Mechanism of the Biosynthesis of the Medicinal Active Ingredient of Dendrobium.</title>
        <authorList>
            <person name="Xu Q."/>
            <person name="Niu S.-C."/>
            <person name="Li K.-L."/>
            <person name="Zheng P.-J."/>
            <person name="Zhang X.-J."/>
            <person name="Jia Y."/>
            <person name="Liu Y."/>
            <person name="Niu Y.-X."/>
            <person name="Yu L.-H."/>
            <person name="Chen D.-F."/>
            <person name="Zhang G.-Q."/>
        </authorList>
    </citation>
    <scope>NUCLEOTIDE SEQUENCE</scope>
    <source>
        <tissue evidence="1">Leaf</tissue>
    </source>
</reference>
<name>A0A8T3C317_DENNO</name>
<evidence type="ECO:0000313" key="1">
    <source>
        <dbReference type="EMBL" id="KAI0525143.1"/>
    </source>
</evidence>
<organism evidence="1 2">
    <name type="scientific">Dendrobium nobile</name>
    <name type="common">Orchid</name>
    <dbReference type="NCBI Taxonomy" id="94219"/>
    <lineage>
        <taxon>Eukaryota</taxon>
        <taxon>Viridiplantae</taxon>
        <taxon>Streptophyta</taxon>
        <taxon>Embryophyta</taxon>
        <taxon>Tracheophyta</taxon>
        <taxon>Spermatophyta</taxon>
        <taxon>Magnoliopsida</taxon>
        <taxon>Liliopsida</taxon>
        <taxon>Asparagales</taxon>
        <taxon>Orchidaceae</taxon>
        <taxon>Epidendroideae</taxon>
        <taxon>Malaxideae</taxon>
        <taxon>Dendrobiinae</taxon>
        <taxon>Dendrobium</taxon>
    </lineage>
</organism>
<evidence type="ECO:0000313" key="2">
    <source>
        <dbReference type="Proteomes" id="UP000829196"/>
    </source>
</evidence>
<dbReference type="Proteomes" id="UP000829196">
    <property type="component" value="Unassembled WGS sequence"/>
</dbReference>
<dbReference type="AlphaFoldDB" id="A0A8T3C317"/>